<dbReference type="AlphaFoldDB" id="A0A4R1P8S5"/>
<accession>A0A4R1P8S5</accession>
<name>A0A4R1P8S5_9GAMM</name>
<dbReference type="Pfam" id="PF20901">
    <property type="entry name" value="Sf6_terminase"/>
    <property type="match status" value="1"/>
</dbReference>
<dbReference type="Proteomes" id="UP000295169">
    <property type="component" value="Unassembled WGS sequence"/>
</dbReference>
<organism evidence="1 2">
    <name type="scientific">Azotobacter chroococcum</name>
    <dbReference type="NCBI Taxonomy" id="353"/>
    <lineage>
        <taxon>Bacteria</taxon>
        <taxon>Pseudomonadati</taxon>
        <taxon>Pseudomonadota</taxon>
        <taxon>Gammaproteobacteria</taxon>
        <taxon>Pseudomonadales</taxon>
        <taxon>Pseudomonadaceae</taxon>
        <taxon>Azotobacter</taxon>
    </lineage>
</organism>
<protein>
    <submittedName>
        <fullName evidence="1">Uncharacterized protein</fullName>
    </submittedName>
</protein>
<dbReference type="RefSeq" id="WP_131299479.1">
    <property type="nucleotide sequence ID" value="NZ_JBHLST010000030.1"/>
</dbReference>
<reference evidence="1 2" key="1">
    <citation type="submission" date="2019-03" db="EMBL/GenBank/DDBJ databases">
        <title>Genomic Encyclopedia of Type Strains, Phase IV (KMG-IV): sequencing the most valuable type-strain genomes for metagenomic binning, comparative biology and taxonomic classification.</title>
        <authorList>
            <person name="Goeker M."/>
        </authorList>
    </citation>
    <scope>NUCLEOTIDE SEQUENCE [LARGE SCALE GENOMIC DNA]</scope>
    <source>
        <strain evidence="1 2">DSM 2286</strain>
    </source>
</reference>
<evidence type="ECO:0000313" key="2">
    <source>
        <dbReference type="Proteomes" id="UP000295169"/>
    </source>
</evidence>
<evidence type="ECO:0000313" key="1">
    <source>
        <dbReference type="EMBL" id="TCL22070.1"/>
    </source>
</evidence>
<dbReference type="EMBL" id="SMMU01000035">
    <property type="protein sequence ID" value="TCL22070.1"/>
    <property type="molecule type" value="Genomic_DNA"/>
</dbReference>
<dbReference type="Gene3D" id="1.10.10.60">
    <property type="entry name" value="Homeodomain-like"/>
    <property type="match status" value="1"/>
</dbReference>
<dbReference type="InterPro" id="IPR048683">
    <property type="entry name" value="Sf6_terminase"/>
</dbReference>
<gene>
    <name evidence="1" type="ORF">EV691_13519</name>
</gene>
<proteinExistence type="predicted"/>
<sequence>MTRPLTDDQIRERVNRLCEQVAEGKTLRQIAVDMGLSVGTLLGHVSGSPYSEQYARAREAASDLFEADIITEAEAVTPENAAAARVKIDALKWVAGKRSPKKYGDRIQQEHSGKIQIQDMTDDELDRRIAQLVSGGEG</sequence>
<comment type="caution">
    <text evidence="1">The sequence shown here is derived from an EMBL/GenBank/DDBJ whole genome shotgun (WGS) entry which is preliminary data.</text>
</comment>